<organism evidence="1 2">
    <name type="scientific">Ixodes persulcatus</name>
    <name type="common">Taiga tick</name>
    <dbReference type="NCBI Taxonomy" id="34615"/>
    <lineage>
        <taxon>Eukaryota</taxon>
        <taxon>Metazoa</taxon>
        <taxon>Ecdysozoa</taxon>
        <taxon>Arthropoda</taxon>
        <taxon>Chelicerata</taxon>
        <taxon>Arachnida</taxon>
        <taxon>Acari</taxon>
        <taxon>Parasitiformes</taxon>
        <taxon>Ixodida</taxon>
        <taxon>Ixodoidea</taxon>
        <taxon>Ixodidae</taxon>
        <taxon>Ixodinae</taxon>
        <taxon>Ixodes</taxon>
    </lineage>
</organism>
<dbReference type="Proteomes" id="UP000805193">
    <property type="component" value="Unassembled WGS sequence"/>
</dbReference>
<comment type="caution">
    <text evidence="1">The sequence shown here is derived from an EMBL/GenBank/DDBJ whole genome shotgun (WGS) entry which is preliminary data.</text>
</comment>
<name>A0AC60QR67_IXOPE</name>
<evidence type="ECO:0000313" key="1">
    <source>
        <dbReference type="EMBL" id="KAG0437762.1"/>
    </source>
</evidence>
<sequence>MWLVKRATLAERAAWALKTRGRLAQERASIPSGSFYQRQSSRWTSLSSHQPTHQLTGSPLPHSNVHFLSWTAIKNMERSPPEARNGRLMTCSHLRAGVRNRGNSDARRRKQADFPAESKIALGPIFNAGKKFSLAASQSERTGEVALADVRSLPRDSRRAALSAMLSAKHADQRIALLCSSTSSHLQRLLTTEEFGDQRPSQSLHRMRQLLGELVPHVDNPILRELLLQRLPQEIRMVLASATDMPLDLRGTDHLPLEEPPPSSTALQDLQLKIDQLTASVAALQPPSGYAGCPSGRSPPNHRNSSRARTPSPPRAQGTCWYHRKYGHPAVVETRQRPLQWLGISVKEEKGGYGGSIWRVSATTITMCLVKRAMLAERAAWALTTRGRLDREGTSIPSGSFYQRQSSRSSYYSFQPSK</sequence>
<reference evidence="1 2" key="1">
    <citation type="journal article" date="2020" name="Cell">
        <title>Large-Scale Comparative Analyses of Tick Genomes Elucidate Their Genetic Diversity and Vector Capacities.</title>
        <authorList>
            <consortium name="Tick Genome and Microbiome Consortium (TIGMIC)"/>
            <person name="Jia N."/>
            <person name="Wang J."/>
            <person name="Shi W."/>
            <person name="Du L."/>
            <person name="Sun Y."/>
            <person name="Zhan W."/>
            <person name="Jiang J.F."/>
            <person name="Wang Q."/>
            <person name="Zhang B."/>
            <person name="Ji P."/>
            <person name="Bell-Sakyi L."/>
            <person name="Cui X.M."/>
            <person name="Yuan T.T."/>
            <person name="Jiang B.G."/>
            <person name="Yang W.F."/>
            <person name="Lam T.T."/>
            <person name="Chang Q.C."/>
            <person name="Ding S.J."/>
            <person name="Wang X.J."/>
            <person name="Zhu J.G."/>
            <person name="Ruan X.D."/>
            <person name="Zhao L."/>
            <person name="Wei J.T."/>
            <person name="Ye R.Z."/>
            <person name="Que T.C."/>
            <person name="Du C.H."/>
            <person name="Zhou Y.H."/>
            <person name="Cheng J.X."/>
            <person name="Dai P.F."/>
            <person name="Guo W.B."/>
            <person name="Han X.H."/>
            <person name="Huang E.J."/>
            <person name="Li L.F."/>
            <person name="Wei W."/>
            <person name="Gao Y.C."/>
            <person name="Liu J.Z."/>
            <person name="Shao H.Z."/>
            <person name="Wang X."/>
            <person name="Wang C.C."/>
            <person name="Yang T.C."/>
            <person name="Huo Q.B."/>
            <person name="Li W."/>
            <person name="Chen H.Y."/>
            <person name="Chen S.E."/>
            <person name="Zhou L.G."/>
            <person name="Ni X.B."/>
            <person name="Tian J.H."/>
            <person name="Sheng Y."/>
            <person name="Liu T."/>
            <person name="Pan Y.S."/>
            <person name="Xia L.Y."/>
            <person name="Li J."/>
            <person name="Zhao F."/>
            <person name="Cao W.C."/>
        </authorList>
    </citation>
    <scope>NUCLEOTIDE SEQUENCE [LARGE SCALE GENOMIC DNA]</scope>
    <source>
        <strain evidence="1">Iper-2018</strain>
    </source>
</reference>
<protein>
    <submittedName>
        <fullName evidence="1">Uncharacterized protein</fullName>
    </submittedName>
</protein>
<keyword evidence="2" id="KW-1185">Reference proteome</keyword>
<evidence type="ECO:0000313" key="2">
    <source>
        <dbReference type="Proteomes" id="UP000805193"/>
    </source>
</evidence>
<proteinExistence type="predicted"/>
<dbReference type="EMBL" id="JABSTQ010006196">
    <property type="protein sequence ID" value="KAG0437762.1"/>
    <property type="molecule type" value="Genomic_DNA"/>
</dbReference>
<gene>
    <name evidence="1" type="ORF">HPB47_017301</name>
</gene>
<accession>A0AC60QR67</accession>